<keyword evidence="1" id="KW-0732">Signal</keyword>
<evidence type="ECO:0000256" key="2">
    <source>
        <dbReference type="ARBA" id="ARBA00022737"/>
    </source>
</evidence>
<dbReference type="InterPro" id="IPR003599">
    <property type="entry name" value="Ig_sub"/>
</dbReference>
<evidence type="ECO:0000313" key="7">
    <source>
        <dbReference type="Proteomes" id="UP000078046"/>
    </source>
</evidence>
<dbReference type="PANTHER" id="PTHR12231:SF253">
    <property type="entry name" value="DPR-INTERACTING PROTEIN ETA, ISOFORM B-RELATED"/>
    <property type="match status" value="1"/>
</dbReference>
<sequence length="194" mass="22318">MRKYEISIDKKGDTATFTLIIRKLQSTDAGNYTCHVSIDDGNDINDPRSTGQLIVMYNRLRPIAFFDISLYVNFAPVTWPVQTTYGQAPNRQFQLILECIVEGHPDPEINWYRLEGKERRLIRDDYRHEVDVSRSQMGIAAFWNQLTIENVNGEDFGYYYCEAHNQYGRHSSQIKIYETSECQGSNCPAEGTAG</sequence>
<dbReference type="Pfam" id="PF00047">
    <property type="entry name" value="ig"/>
    <property type="match status" value="1"/>
</dbReference>
<dbReference type="InterPro" id="IPR003598">
    <property type="entry name" value="Ig_sub2"/>
</dbReference>
<keyword evidence="7" id="KW-1185">Reference proteome</keyword>
<evidence type="ECO:0000256" key="3">
    <source>
        <dbReference type="ARBA" id="ARBA00023157"/>
    </source>
</evidence>
<dbReference type="PANTHER" id="PTHR12231">
    <property type="entry name" value="CTX-RELATED TYPE I TRANSMEMBRANE PROTEIN"/>
    <property type="match status" value="1"/>
</dbReference>
<protein>
    <recommendedName>
        <fullName evidence="5">Ig-like domain-containing protein</fullName>
    </recommendedName>
</protein>
<keyword evidence="2" id="KW-0677">Repeat</keyword>
<dbReference type="PROSITE" id="PS50835">
    <property type="entry name" value="IG_LIKE"/>
    <property type="match status" value="1"/>
</dbReference>
<evidence type="ECO:0000313" key="6">
    <source>
        <dbReference type="EMBL" id="OAF64476.1"/>
    </source>
</evidence>
<reference evidence="6 7" key="1">
    <citation type="submission" date="2016-04" db="EMBL/GenBank/DDBJ databases">
        <title>The genome of Intoshia linei affirms orthonectids as highly simplified spiralians.</title>
        <authorList>
            <person name="Mikhailov K.V."/>
            <person name="Slusarev G.S."/>
            <person name="Nikitin M.A."/>
            <person name="Logacheva M.D."/>
            <person name="Penin A."/>
            <person name="Aleoshin V."/>
            <person name="Panchin Y.V."/>
        </authorList>
    </citation>
    <scope>NUCLEOTIDE SEQUENCE [LARGE SCALE GENOMIC DNA]</scope>
    <source>
        <strain evidence="6">Intl2013</strain>
        <tissue evidence="6">Whole animal</tissue>
    </source>
</reference>
<dbReference type="SMART" id="SM00408">
    <property type="entry name" value="IGc2"/>
    <property type="match status" value="1"/>
</dbReference>
<keyword evidence="3" id="KW-1015">Disulfide bond</keyword>
<organism evidence="6 7">
    <name type="scientific">Intoshia linei</name>
    <dbReference type="NCBI Taxonomy" id="1819745"/>
    <lineage>
        <taxon>Eukaryota</taxon>
        <taxon>Metazoa</taxon>
        <taxon>Spiralia</taxon>
        <taxon>Lophotrochozoa</taxon>
        <taxon>Mesozoa</taxon>
        <taxon>Orthonectida</taxon>
        <taxon>Rhopaluridae</taxon>
        <taxon>Intoshia</taxon>
    </lineage>
</organism>
<dbReference type="InterPro" id="IPR051170">
    <property type="entry name" value="Neural/epithelial_adhesion"/>
</dbReference>
<dbReference type="InterPro" id="IPR013783">
    <property type="entry name" value="Ig-like_fold"/>
</dbReference>
<dbReference type="CDD" id="cd00096">
    <property type="entry name" value="Ig"/>
    <property type="match status" value="1"/>
</dbReference>
<dbReference type="Gene3D" id="2.60.40.10">
    <property type="entry name" value="Immunoglobulins"/>
    <property type="match status" value="2"/>
</dbReference>
<evidence type="ECO:0000259" key="5">
    <source>
        <dbReference type="PROSITE" id="PS50835"/>
    </source>
</evidence>
<dbReference type="OrthoDB" id="9972932at2759"/>
<evidence type="ECO:0000256" key="1">
    <source>
        <dbReference type="ARBA" id="ARBA00022729"/>
    </source>
</evidence>
<evidence type="ECO:0000256" key="4">
    <source>
        <dbReference type="ARBA" id="ARBA00023319"/>
    </source>
</evidence>
<dbReference type="EMBL" id="LWCA01001808">
    <property type="protein sequence ID" value="OAF64476.1"/>
    <property type="molecule type" value="Genomic_DNA"/>
</dbReference>
<proteinExistence type="predicted"/>
<keyword evidence="4" id="KW-0393">Immunoglobulin domain</keyword>
<dbReference type="InterPro" id="IPR013098">
    <property type="entry name" value="Ig_I-set"/>
</dbReference>
<dbReference type="InterPro" id="IPR013151">
    <property type="entry name" value="Immunoglobulin_dom"/>
</dbReference>
<name>A0A177AR38_9BILA</name>
<dbReference type="InterPro" id="IPR036179">
    <property type="entry name" value="Ig-like_dom_sf"/>
</dbReference>
<dbReference type="Proteomes" id="UP000078046">
    <property type="component" value="Unassembled WGS sequence"/>
</dbReference>
<comment type="caution">
    <text evidence="6">The sequence shown here is derived from an EMBL/GenBank/DDBJ whole genome shotgun (WGS) entry which is preliminary data.</text>
</comment>
<dbReference type="InterPro" id="IPR007110">
    <property type="entry name" value="Ig-like_dom"/>
</dbReference>
<dbReference type="SUPFAM" id="SSF48726">
    <property type="entry name" value="Immunoglobulin"/>
    <property type="match status" value="2"/>
</dbReference>
<dbReference type="GO" id="GO:0043005">
    <property type="term" value="C:neuron projection"/>
    <property type="evidence" value="ECO:0007669"/>
    <property type="project" value="TreeGrafter"/>
</dbReference>
<dbReference type="Pfam" id="PF07679">
    <property type="entry name" value="I-set"/>
    <property type="match status" value="1"/>
</dbReference>
<gene>
    <name evidence="6" type="ORF">A3Q56_07814</name>
</gene>
<dbReference type="AlphaFoldDB" id="A0A177AR38"/>
<accession>A0A177AR38</accession>
<feature type="domain" description="Ig-like" evidence="5">
    <location>
        <begin position="76"/>
        <end position="177"/>
    </location>
</feature>
<dbReference type="SMART" id="SM00409">
    <property type="entry name" value="IG"/>
    <property type="match status" value="2"/>
</dbReference>